<dbReference type="NCBIfam" id="TIGR00326">
    <property type="entry name" value="eubact_ribD"/>
    <property type="match status" value="1"/>
</dbReference>
<dbReference type="InterPro" id="IPR016193">
    <property type="entry name" value="Cytidine_deaminase-like"/>
</dbReference>
<keyword evidence="11 15" id="KW-0560">Oxidoreductase</keyword>
<comment type="catalytic activity">
    <reaction evidence="14 15">
        <text>2,5-diamino-6-hydroxy-4-(5-phosphoribosylamino)-pyrimidine + H2O + H(+) = 5-amino-6-(5-phospho-D-ribosylamino)uracil + NH4(+)</text>
        <dbReference type="Rhea" id="RHEA:21868"/>
        <dbReference type="ChEBI" id="CHEBI:15377"/>
        <dbReference type="ChEBI" id="CHEBI:15378"/>
        <dbReference type="ChEBI" id="CHEBI:28938"/>
        <dbReference type="ChEBI" id="CHEBI:58453"/>
        <dbReference type="ChEBI" id="CHEBI:58614"/>
        <dbReference type="EC" id="3.5.4.26"/>
    </reaction>
</comment>
<keyword evidence="12" id="KW-0511">Multifunctional enzyme</keyword>
<evidence type="ECO:0000256" key="8">
    <source>
        <dbReference type="ARBA" id="ARBA00022801"/>
    </source>
</evidence>
<dbReference type="Proteomes" id="UP000030528">
    <property type="component" value="Unassembled WGS sequence"/>
</dbReference>
<dbReference type="Pfam" id="PF01872">
    <property type="entry name" value="RibD_C"/>
    <property type="match status" value="1"/>
</dbReference>
<reference evidence="20 21" key="1">
    <citation type="submission" date="2013-08" db="EMBL/GenBank/DDBJ databases">
        <authorList>
            <person name="Huang J."/>
            <person name="Wang G."/>
        </authorList>
    </citation>
    <scope>NUCLEOTIDE SEQUENCE [LARGE SCALE GENOMIC DNA]</scope>
    <source>
        <strain evidence="20 21">JSM 076056</strain>
    </source>
</reference>
<dbReference type="SUPFAM" id="SSF53597">
    <property type="entry name" value="Dihydrofolate reductase-like"/>
    <property type="match status" value="1"/>
</dbReference>
<feature type="binding site" evidence="18">
    <location>
        <position position="75"/>
    </location>
    <ligand>
        <name>Zn(2+)</name>
        <dbReference type="ChEBI" id="CHEBI:29105"/>
        <note>catalytic</note>
    </ligand>
</feature>
<dbReference type="InterPro" id="IPR002734">
    <property type="entry name" value="RibDG_C"/>
</dbReference>
<protein>
    <recommendedName>
        <fullName evidence="15">Riboflavin biosynthesis protein RibD</fullName>
    </recommendedName>
    <domain>
        <recommendedName>
            <fullName evidence="15">Diaminohydroxyphosphoribosylaminopyrimidine deaminase</fullName>
            <shortName evidence="15">DRAP deaminase</shortName>
            <ecNumber evidence="15">3.5.4.26</ecNumber>
        </recommendedName>
        <alternativeName>
            <fullName evidence="15">Riboflavin-specific deaminase</fullName>
        </alternativeName>
    </domain>
    <domain>
        <recommendedName>
            <fullName evidence="15">5-amino-6-(5-phosphoribosylamino)uracil reductase</fullName>
            <ecNumber evidence="15">1.1.1.193</ecNumber>
        </recommendedName>
        <alternativeName>
            <fullName evidence="15">HTP reductase</fullName>
        </alternativeName>
    </domain>
</protein>
<feature type="binding site" evidence="17">
    <location>
        <position position="204"/>
    </location>
    <ligand>
        <name>substrate</name>
    </ligand>
</feature>
<dbReference type="GO" id="GO:0008703">
    <property type="term" value="F:5-amino-6-(5-phosphoribosylamino)uracil reductase activity"/>
    <property type="evidence" value="ECO:0007669"/>
    <property type="project" value="UniProtKB-EC"/>
</dbReference>
<comment type="caution">
    <text evidence="20">The sequence shown here is derived from an EMBL/GenBank/DDBJ whole genome shotgun (WGS) entry which is preliminary data.</text>
</comment>
<dbReference type="PIRSF" id="PIRSF006769">
    <property type="entry name" value="RibD"/>
    <property type="match status" value="1"/>
</dbReference>
<comment type="cofactor">
    <cofactor evidence="15 18">
        <name>Zn(2+)</name>
        <dbReference type="ChEBI" id="CHEBI:29105"/>
    </cofactor>
    <text evidence="15 18">Binds 1 zinc ion.</text>
</comment>
<dbReference type="InterPro" id="IPR002125">
    <property type="entry name" value="CMP_dCMP_dom"/>
</dbReference>
<evidence type="ECO:0000256" key="18">
    <source>
        <dbReference type="PIRSR" id="PIRSR006769-3"/>
    </source>
</evidence>
<feature type="binding site" evidence="17">
    <location>
        <position position="207"/>
    </location>
    <ligand>
        <name>substrate</name>
    </ligand>
</feature>
<feature type="active site" description="Proton donor" evidence="16">
    <location>
        <position position="52"/>
    </location>
</feature>
<evidence type="ECO:0000256" key="10">
    <source>
        <dbReference type="ARBA" id="ARBA00022857"/>
    </source>
</evidence>
<evidence type="ECO:0000256" key="5">
    <source>
        <dbReference type="ARBA" id="ARBA00007417"/>
    </source>
</evidence>
<dbReference type="eggNOG" id="COG1985">
    <property type="taxonomic scope" value="Bacteria"/>
</dbReference>
<dbReference type="RefSeq" id="WP_026799090.1">
    <property type="nucleotide sequence ID" value="NZ_AULI01000001.1"/>
</dbReference>
<evidence type="ECO:0000256" key="17">
    <source>
        <dbReference type="PIRSR" id="PIRSR006769-2"/>
    </source>
</evidence>
<dbReference type="NCBIfam" id="TIGR00227">
    <property type="entry name" value="ribD_Cterm"/>
    <property type="match status" value="1"/>
</dbReference>
<evidence type="ECO:0000256" key="3">
    <source>
        <dbReference type="ARBA" id="ARBA00004910"/>
    </source>
</evidence>
<dbReference type="Gene3D" id="3.40.430.10">
    <property type="entry name" value="Dihydrofolate Reductase, subunit A"/>
    <property type="match status" value="1"/>
</dbReference>
<dbReference type="EC" id="1.1.1.193" evidence="15"/>
<comment type="similarity">
    <text evidence="5 15">In the C-terminal section; belongs to the HTP reductase family.</text>
</comment>
<evidence type="ECO:0000256" key="15">
    <source>
        <dbReference type="PIRNR" id="PIRNR006769"/>
    </source>
</evidence>
<evidence type="ECO:0000256" key="1">
    <source>
        <dbReference type="ARBA" id="ARBA00002151"/>
    </source>
</evidence>
<feature type="domain" description="CMP/dCMP-type deaminase" evidence="19">
    <location>
        <begin position="1"/>
        <end position="122"/>
    </location>
</feature>
<evidence type="ECO:0000256" key="9">
    <source>
        <dbReference type="ARBA" id="ARBA00022833"/>
    </source>
</evidence>
<dbReference type="UniPathway" id="UPA00275">
    <property type="reaction ID" value="UER00401"/>
</dbReference>
<evidence type="ECO:0000256" key="13">
    <source>
        <dbReference type="ARBA" id="ARBA00049861"/>
    </source>
</evidence>
<comment type="catalytic activity">
    <reaction evidence="13 15">
        <text>5-amino-6-(5-phospho-D-ribitylamino)uracil + NADP(+) = 5-amino-6-(5-phospho-D-ribosylamino)uracil + NADPH + H(+)</text>
        <dbReference type="Rhea" id="RHEA:17845"/>
        <dbReference type="ChEBI" id="CHEBI:15378"/>
        <dbReference type="ChEBI" id="CHEBI:57783"/>
        <dbReference type="ChEBI" id="CHEBI:58349"/>
        <dbReference type="ChEBI" id="CHEBI:58421"/>
        <dbReference type="ChEBI" id="CHEBI:58453"/>
        <dbReference type="EC" id="1.1.1.193"/>
    </reaction>
</comment>
<evidence type="ECO:0000256" key="7">
    <source>
        <dbReference type="ARBA" id="ARBA00022723"/>
    </source>
</evidence>
<dbReference type="Pfam" id="PF00383">
    <property type="entry name" value="dCMP_cyt_deam_1"/>
    <property type="match status" value="1"/>
</dbReference>
<sequence>MDDQHYMKLAIEMARATKGQTSPNPSVGAVVVKDNEVLGMGAHLKAGEAHAEVHALTMAGDKAKGATIYVTLEPCSHYGKTPPCAELVIQSGIKRAVVANQDPNPQVSGRGIRLLEEAGIEVAVGVCEAEAATLNPFFYHSMRTGTPYVTLKTAMSMDGKIATATGESQWITSEEARLDVHRYRHKHDAILVGVNTVLSDNPSLTTRLPGGGKHPIRVVLDTHLRTPLSSSLIQNPEAPTWIITGSQVESALMRPFADYPHVQIVPLTTHTIEIKELLTVLGERDVTSLFVEGGGTIHDAFVRAKAVQEVVQYIAPILIGGKEALTPVEGTGIGHLSEALRLTITEFKQIGPDLKVIMKPEEWRE</sequence>
<keyword evidence="21" id="KW-1185">Reference proteome</keyword>
<evidence type="ECO:0000259" key="19">
    <source>
        <dbReference type="PROSITE" id="PS51747"/>
    </source>
</evidence>
<evidence type="ECO:0000256" key="6">
    <source>
        <dbReference type="ARBA" id="ARBA00022619"/>
    </source>
</evidence>
<dbReference type="Gene3D" id="3.40.140.10">
    <property type="entry name" value="Cytidine Deaminase, domain 2"/>
    <property type="match status" value="1"/>
</dbReference>
<keyword evidence="7 15" id="KW-0479">Metal-binding</keyword>
<feature type="binding site" evidence="17">
    <location>
        <begin position="294"/>
        <end position="300"/>
    </location>
    <ligand>
        <name>NADP(+)</name>
        <dbReference type="ChEBI" id="CHEBI:58349"/>
    </ligand>
</feature>
<dbReference type="InterPro" id="IPR050765">
    <property type="entry name" value="Riboflavin_Biosynth_HTPR"/>
</dbReference>
<organism evidence="20 21">
    <name type="scientific">Pontibacillus halophilus JSM 076056 = DSM 19796</name>
    <dbReference type="NCBI Taxonomy" id="1385510"/>
    <lineage>
        <taxon>Bacteria</taxon>
        <taxon>Bacillati</taxon>
        <taxon>Bacillota</taxon>
        <taxon>Bacilli</taxon>
        <taxon>Bacillales</taxon>
        <taxon>Bacillaceae</taxon>
        <taxon>Pontibacillus</taxon>
    </lineage>
</organism>
<dbReference type="GO" id="GO:0008835">
    <property type="term" value="F:diaminohydroxyphosphoribosylaminopyrimidine deaminase activity"/>
    <property type="evidence" value="ECO:0007669"/>
    <property type="project" value="UniProtKB-EC"/>
</dbReference>
<dbReference type="EMBL" id="AVPE01000001">
    <property type="protein sequence ID" value="KGX93812.1"/>
    <property type="molecule type" value="Genomic_DNA"/>
</dbReference>
<dbReference type="InterPro" id="IPR004794">
    <property type="entry name" value="Eubact_RibD"/>
</dbReference>
<evidence type="ECO:0000313" key="20">
    <source>
        <dbReference type="EMBL" id="KGX93812.1"/>
    </source>
</evidence>
<feature type="binding site" evidence="17">
    <location>
        <position position="196"/>
    </location>
    <ligand>
        <name>NADP(+)</name>
        <dbReference type="ChEBI" id="CHEBI:58349"/>
    </ligand>
</feature>
<dbReference type="FunFam" id="3.40.140.10:FF:000025">
    <property type="entry name" value="Riboflavin biosynthesis protein RibD"/>
    <property type="match status" value="1"/>
</dbReference>
<dbReference type="CDD" id="cd01284">
    <property type="entry name" value="Riboflavin_deaminase-reductase"/>
    <property type="match status" value="1"/>
</dbReference>
<accession>A0A0A5ID94</accession>
<dbReference type="PANTHER" id="PTHR38011">
    <property type="entry name" value="DIHYDROFOLATE REDUCTASE FAMILY PROTEIN (AFU_ORTHOLOGUE AFUA_8G06820)"/>
    <property type="match status" value="1"/>
</dbReference>
<dbReference type="GO" id="GO:0009231">
    <property type="term" value="P:riboflavin biosynthetic process"/>
    <property type="evidence" value="ECO:0007669"/>
    <property type="project" value="UniProtKB-UniPathway"/>
</dbReference>
<dbReference type="InterPro" id="IPR024072">
    <property type="entry name" value="DHFR-like_dom_sf"/>
</dbReference>
<feature type="binding site" evidence="17">
    <location>
        <position position="184"/>
    </location>
    <ligand>
        <name>substrate</name>
    </ligand>
</feature>
<dbReference type="GO" id="GO:0050661">
    <property type="term" value="F:NADP binding"/>
    <property type="evidence" value="ECO:0007669"/>
    <property type="project" value="InterPro"/>
</dbReference>
<dbReference type="PROSITE" id="PS51747">
    <property type="entry name" value="CYT_DCMP_DEAMINASES_2"/>
    <property type="match status" value="1"/>
</dbReference>
<evidence type="ECO:0000256" key="12">
    <source>
        <dbReference type="ARBA" id="ARBA00023268"/>
    </source>
</evidence>
<dbReference type="SUPFAM" id="SSF53927">
    <property type="entry name" value="Cytidine deaminase-like"/>
    <property type="match status" value="1"/>
</dbReference>
<dbReference type="PROSITE" id="PS00903">
    <property type="entry name" value="CYT_DCMP_DEAMINASES_1"/>
    <property type="match status" value="1"/>
</dbReference>
<dbReference type="AlphaFoldDB" id="A0A0A5ID94"/>
<dbReference type="PANTHER" id="PTHR38011:SF7">
    <property type="entry name" value="2,5-DIAMINO-6-RIBOSYLAMINO-4(3H)-PYRIMIDINONE 5'-PHOSPHATE REDUCTASE"/>
    <property type="match status" value="1"/>
</dbReference>
<feature type="binding site" evidence="17">
    <location>
        <position position="154"/>
    </location>
    <ligand>
        <name>NADP(+)</name>
        <dbReference type="ChEBI" id="CHEBI:58349"/>
    </ligand>
</feature>
<evidence type="ECO:0000256" key="4">
    <source>
        <dbReference type="ARBA" id="ARBA00005259"/>
    </source>
</evidence>
<feature type="binding site" evidence="18">
    <location>
        <position position="50"/>
    </location>
    <ligand>
        <name>Zn(2+)</name>
        <dbReference type="ChEBI" id="CHEBI:29105"/>
        <note>catalytic</note>
    </ligand>
</feature>
<comment type="pathway">
    <text evidence="3 15">Cofactor biosynthesis; riboflavin biosynthesis; 5-amino-6-(D-ribitylamino)uracil from GTP: step 3/4.</text>
</comment>
<feature type="binding site" evidence="18">
    <location>
        <position position="84"/>
    </location>
    <ligand>
        <name>Zn(2+)</name>
        <dbReference type="ChEBI" id="CHEBI:29105"/>
        <note>catalytic</note>
    </ligand>
</feature>
<feature type="binding site" evidence="17">
    <location>
        <position position="292"/>
    </location>
    <ligand>
        <name>substrate</name>
    </ligand>
</feature>
<feature type="binding site" evidence="17">
    <location>
        <position position="222"/>
    </location>
    <ligand>
        <name>NADP(+)</name>
        <dbReference type="ChEBI" id="CHEBI:58349"/>
    </ligand>
</feature>
<dbReference type="OrthoDB" id="9800865at2"/>
<gene>
    <name evidence="20" type="ORF">N781_01025</name>
</gene>
<comment type="function">
    <text evidence="1 15">Converts 2,5-diamino-6-(ribosylamino)-4(3h)-pyrimidinone 5'-phosphate into 5-amino-6-(ribosylamino)-2,4(1h,3h)-pyrimidinedione 5'-phosphate.</text>
</comment>
<comment type="pathway">
    <text evidence="2 15">Cofactor biosynthesis; riboflavin biosynthesis; 5-amino-6-(D-ribitylamino)uracil from GTP: step 2/4.</text>
</comment>
<dbReference type="eggNOG" id="COG0117">
    <property type="taxonomic scope" value="Bacteria"/>
</dbReference>
<proteinExistence type="inferred from homology"/>
<evidence type="ECO:0000256" key="11">
    <source>
        <dbReference type="ARBA" id="ARBA00023002"/>
    </source>
</evidence>
<dbReference type="EC" id="3.5.4.26" evidence="15"/>
<keyword evidence="9 15" id="KW-0862">Zinc</keyword>
<feature type="binding site" evidence="17">
    <location>
        <position position="170"/>
    </location>
    <ligand>
        <name>NADP(+)</name>
        <dbReference type="ChEBI" id="CHEBI:58349"/>
    </ligand>
</feature>
<evidence type="ECO:0000313" key="21">
    <source>
        <dbReference type="Proteomes" id="UP000030528"/>
    </source>
</evidence>
<evidence type="ECO:0000256" key="2">
    <source>
        <dbReference type="ARBA" id="ARBA00004882"/>
    </source>
</evidence>
<feature type="binding site" evidence="17">
    <location>
        <position position="200"/>
    </location>
    <ligand>
        <name>NADP(+)</name>
        <dbReference type="ChEBI" id="CHEBI:58349"/>
    </ligand>
</feature>
<feature type="binding site" evidence="17">
    <location>
        <position position="168"/>
    </location>
    <ligand>
        <name>substrate</name>
    </ligand>
</feature>
<dbReference type="InterPro" id="IPR016192">
    <property type="entry name" value="APOBEC/CMP_deaminase_Zn-bd"/>
</dbReference>
<keyword evidence="6 15" id="KW-0686">Riboflavin biosynthesis</keyword>
<dbReference type="InterPro" id="IPR011549">
    <property type="entry name" value="RibD_C"/>
</dbReference>
<keyword evidence="10 15" id="KW-0521">NADP</keyword>
<evidence type="ECO:0000256" key="14">
    <source>
        <dbReference type="ARBA" id="ARBA00049886"/>
    </source>
</evidence>
<evidence type="ECO:0000256" key="16">
    <source>
        <dbReference type="PIRSR" id="PIRSR006769-1"/>
    </source>
</evidence>
<dbReference type="STRING" id="1385510.GCA_000425205_00273"/>
<name>A0A0A5ID94_9BACI</name>
<comment type="similarity">
    <text evidence="4 15">In the N-terminal section; belongs to the cytidine and deoxycytidylate deaminase family.</text>
</comment>
<keyword evidence="8 15" id="KW-0378">Hydrolase</keyword>
<dbReference type="GO" id="GO:0008270">
    <property type="term" value="F:zinc ion binding"/>
    <property type="evidence" value="ECO:0007669"/>
    <property type="project" value="InterPro"/>
</dbReference>